<comment type="caution">
    <text evidence="7">The sequence shown here is derived from an EMBL/GenBank/DDBJ whole genome shotgun (WGS) entry which is preliminary data.</text>
</comment>
<dbReference type="PROSITE" id="PS50043">
    <property type="entry name" value="HTH_LUXR_2"/>
    <property type="match status" value="1"/>
</dbReference>
<dbReference type="CDD" id="cd06170">
    <property type="entry name" value="LuxR_C_like"/>
    <property type="match status" value="1"/>
</dbReference>
<evidence type="ECO:0000259" key="5">
    <source>
        <dbReference type="PROSITE" id="PS50043"/>
    </source>
</evidence>
<dbReference type="PANTHER" id="PTHR44688">
    <property type="entry name" value="DNA-BINDING TRANSCRIPTIONAL ACTIVATOR DEVR_DOSR"/>
    <property type="match status" value="1"/>
</dbReference>
<dbReference type="Gene3D" id="1.10.10.10">
    <property type="entry name" value="Winged helix-like DNA-binding domain superfamily/Winged helix DNA-binding domain"/>
    <property type="match status" value="1"/>
</dbReference>
<dbReference type="InterPro" id="IPR001789">
    <property type="entry name" value="Sig_transdc_resp-reg_receiver"/>
</dbReference>
<evidence type="ECO:0000256" key="4">
    <source>
        <dbReference type="PROSITE-ProRule" id="PRU00169"/>
    </source>
</evidence>
<evidence type="ECO:0000256" key="2">
    <source>
        <dbReference type="ARBA" id="ARBA00023125"/>
    </source>
</evidence>
<dbReference type="InterPro" id="IPR000792">
    <property type="entry name" value="Tscrpt_reg_LuxR_C"/>
</dbReference>
<evidence type="ECO:0000313" key="7">
    <source>
        <dbReference type="EMBL" id="MEI6001075.1"/>
    </source>
</evidence>
<keyword evidence="4" id="KW-0597">Phosphoprotein</keyword>
<dbReference type="RefSeq" id="WP_336600896.1">
    <property type="nucleotide sequence ID" value="NZ_JACFYJ010000064.1"/>
</dbReference>
<accession>A0ABU8IZI0</accession>
<keyword evidence="2" id="KW-0238">DNA-binding</keyword>
<keyword evidence="8" id="KW-1185">Reference proteome</keyword>
<organism evidence="7 8">
    <name type="scientific">Paraburkholderia bengalensis</name>
    <dbReference type="NCBI Taxonomy" id="2747562"/>
    <lineage>
        <taxon>Bacteria</taxon>
        <taxon>Pseudomonadati</taxon>
        <taxon>Pseudomonadota</taxon>
        <taxon>Betaproteobacteria</taxon>
        <taxon>Burkholderiales</taxon>
        <taxon>Burkholderiaceae</taxon>
        <taxon>Paraburkholderia</taxon>
    </lineage>
</organism>
<gene>
    <name evidence="7" type="ORF">H3V53_28985</name>
</gene>
<dbReference type="PANTHER" id="PTHR44688:SF16">
    <property type="entry name" value="DNA-BINDING TRANSCRIPTIONAL ACTIVATOR DEVR_DOSR"/>
    <property type="match status" value="1"/>
</dbReference>
<reference evidence="7 8" key="1">
    <citation type="journal article" date="2022" name="Arch. Microbiol.">
        <title>Paraburkholderia bengalensis sp. nov. isolated from roots of Oryza sativa, IR64.</title>
        <authorList>
            <person name="Nag P."/>
            <person name="Mondal N."/>
            <person name="Sarkar J."/>
            <person name="Das S."/>
        </authorList>
    </citation>
    <scope>NUCLEOTIDE SEQUENCE [LARGE SCALE GENOMIC DNA]</scope>
    <source>
        <strain evidence="7 8">IR64_4_BI</strain>
    </source>
</reference>
<feature type="domain" description="Response regulatory" evidence="6">
    <location>
        <begin position="22"/>
        <end position="136"/>
    </location>
</feature>
<dbReference type="InterPro" id="IPR036388">
    <property type="entry name" value="WH-like_DNA-bd_sf"/>
</dbReference>
<dbReference type="PROSITE" id="PS50110">
    <property type="entry name" value="RESPONSE_REGULATORY"/>
    <property type="match status" value="1"/>
</dbReference>
<dbReference type="Gene3D" id="3.40.50.2300">
    <property type="match status" value="1"/>
</dbReference>
<feature type="modified residue" description="4-aspartylphosphate" evidence="4">
    <location>
        <position position="71"/>
    </location>
</feature>
<evidence type="ECO:0000256" key="1">
    <source>
        <dbReference type="ARBA" id="ARBA00023015"/>
    </source>
</evidence>
<keyword evidence="1" id="KW-0805">Transcription regulation</keyword>
<dbReference type="Proteomes" id="UP001386437">
    <property type="component" value="Unassembled WGS sequence"/>
</dbReference>
<dbReference type="SMART" id="SM00448">
    <property type="entry name" value="REC"/>
    <property type="match status" value="1"/>
</dbReference>
<dbReference type="Pfam" id="PF00196">
    <property type="entry name" value="GerE"/>
    <property type="match status" value="1"/>
</dbReference>
<sequence>MNTLYVDGRRAALPGASSLPMTVFIVDDDVSVREAIESLLQHEGYEVKSFVRADAFLEQPEVTGASCLLLDIGLPGLTGLELQKTLSVERPAMPIIFVTGRRDAPTVVRAMKAGAVEFLTKPFEDDALLDAVRAAIERSEGLVVRERRKAAIKHKYRELTPREREVLSLILRGFLNREIGDELGISEITVKAHRGQVMRKMEAESLADLIHMAGDGEI</sequence>
<dbReference type="SUPFAM" id="SSF52172">
    <property type="entry name" value="CheY-like"/>
    <property type="match status" value="1"/>
</dbReference>
<dbReference type="SMART" id="SM00421">
    <property type="entry name" value="HTH_LUXR"/>
    <property type="match status" value="1"/>
</dbReference>
<proteinExistence type="predicted"/>
<protein>
    <submittedName>
        <fullName evidence="7">Response regulator transcription factor</fullName>
    </submittedName>
</protein>
<evidence type="ECO:0000313" key="8">
    <source>
        <dbReference type="Proteomes" id="UP001386437"/>
    </source>
</evidence>
<dbReference type="EMBL" id="JACFYJ010000064">
    <property type="protein sequence ID" value="MEI6001075.1"/>
    <property type="molecule type" value="Genomic_DNA"/>
</dbReference>
<dbReference type="PRINTS" id="PR00038">
    <property type="entry name" value="HTHLUXR"/>
</dbReference>
<dbReference type="InterPro" id="IPR011006">
    <property type="entry name" value="CheY-like_superfamily"/>
</dbReference>
<keyword evidence="3" id="KW-0804">Transcription</keyword>
<evidence type="ECO:0000259" key="6">
    <source>
        <dbReference type="PROSITE" id="PS50110"/>
    </source>
</evidence>
<feature type="domain" description="HTH luxR-type" evidence="5">
    <location>
        <begin position="152"/>
        <end position="217"/>
    </location>
</feature>
<name>A0ABU8IZI0_9BURK</name>
<dbReference type="Pfam" id="PF00072">
    <property type="entry name" value="Response_reg"/>
    <property type="match status" value="1"/>
</dbReference>
<evidence type="ECO:0000256" key="3">
    <source>
        <dbReference type="ARBA" id="ARBA00023163"/>
    </source>
</evidence>